<gene>
    <name evidence="1" type="ORF">DVH24_030201</name>
</gene>
<organism evidence="1 2">
    <name type="scientific">Malus domestica</name>
    <name type="common">Apple</name>
    <name type="synonym">Pyrus malus</name>
    <dbReference type="NCBI Taxonomy" id="3750"/>
    <lineage>
        <taxon>Eukaryota</taxon>
        <taxon>Viridiplantae</taxon>
        <taxon>Streptophyta</taxon>
        <taxon>Embryophyta</taxon>
        <taxon>Tracheophyta</taxon>
        <taxon>Spermatophyta</taxon>
        <taxon>Magnoliopsida</taxon>
        <taxon>eudicotyledons</taxon>
        <taxon>Gunneridae</taxon>
        <taxon>Pentapetalae</taxon>
        <taxon>rosids</taxon>
        <taxon>fabids</taxon>
        <taxon>Rosales</taxon>
        <taxon>Rosaceae</taxon>
        <taxon>Amygdaloideae</taxon>
        <taxon>Maleae</taxon>
        <taxon>Malus</taxon>
    </lineage>
</organism>
<keyword evidence="2" id="KW-1185">Reference proteome</keyword>
<reference evidence="1 2" key="1">
    <citation type="submission" date="2018-10" db="EMBL/GenBank/DDBJ databases">
        <title>A high-quality apple genome assembly.</title>
        <authorList>
            <person name="Hu J."/>
        </authorList>
    </citation>
    <scope>NUCLEOTIDE SEQUENCE [LARGE SCALE GENOMIC DNA]</scope>
    <source>
        <strain evidence="2">cv. HFTH1</strain>
        <tissue evidence="1">Young leaf</tissue>
    </source>
</reference>
<dbReference type="AlphaFoldDB" id="A0A498HXD9"/>
<proteinExistence type="predicted"/>
<evidence type="ECO:0000313" key="2">
    <source>
        <dbReference type="Proteomes" id="UP000290289"/>
    </source>
</evidence>
<comment type="caution">
    <text evidence="1">The sequence shown here is derived from an EMBL/GenBank/DDBJ whole genome shotgun (WGS) entry which is preliminary data.</text>
</comment>
<dbReference type="Proteomes" id="UP000290289">
    <property type="component" value="Chromosome 15"/>
</dbReference>
<accession>A0A498HXD9</accession>
<evidence type="ECO:0000313" key="1">
    <source>
        <dbReference type="EMBL" id="RXH75480.1"/>
    </source>
</evidence>
<name>A0A498HXD9_MALDO</name>
<protein>
    <submittedName>
        <fullName evidence="1">Uncharacterized protein</fullName>
    </submittedName>
</protein>
<sequence>MGLAEPPILTGLLSPSSRVLLAPHSWSSSSLVLVTSPSRSSCSSSSGVLAGDAPVALSVGVDGHNLRVAGMGDVLGEAFFVTEGFAFCFLGFADDISAFLSSRIRCMAINCASFSARFLEFSLVAFKFQTLGVKFIN</sequence>
<dbReference type="EMBL" id="RDQH01000341">
    <property type="protein sequence ID" value="RXH75480.1"/>
    <property type="molecule type" value="Genomic_DNA"/>
</dbReference>